<reference evidence="16" key="3">
    <citation type="submission" date="2025-09" db="UniProtKB">
        <authorList>
            <consortium name="Ensembl"/>
        </authorList>
    </citation>
    <scope>IDENTIFICATION</scope>
    <source>
        <strain evidence="16">Thoroughbred</strain>
    </source>
</reference>
<dbReference type="SUPFAM" id="SSF54928">
    <property type="entry name" value="RNA-binding domain, RBD"/>
    <property type="match status" value="1"/>
</dbReference>
<dbReference type="Pfam" id="PF00013">
    <property type="entry name" value="KH_1"/>
    <property type="match status" value="3"/>
</dbReference>
<keyword evidence="6" id="KW-0677">Repeat</keyword>
<organism evidence="16 17">
    <name type="scientific">Equus caballus</name>
    <name type="common">Horse</name>
    <dbReference type="NCBI Taxonomy" id="9796"/>
    <lineage>
        <taxon>Eukaryota</taxon>
        <taxon>Metazoa</taxon>
        <taxon>Chordata</taxon>
        <taxon>Craniata</taxon>
        <taxon>Vertebrata</taxon>
        <taxon>Euteleostomi</taxon>
        <taxon>Mammalia</taxon>
        <taxon>Eutheria</taxon>
        <taxon>Laurasiatheria</taxon>
        <taxon>Perissodactyla</taxon>
        <taxon>Equidae</taxon>
        <taxon>Equus</taxon>
    </lineage>
</organism>
<proteinExistence type="inferred from homology"/>
<dbReference type="InterPro" id="IPR035979">
    <property type="entry name" value="RBD_domain_sf"/>
</dbReference>
<dbReference type="Gene3D" id="3.30.70.330">
    <property type="match status" value="2"/>
</dbReference>
<evidence type="ECO:0000256" key="5">
    <source>
        <dbReference type="ARBA" id="ARBA00022553"/>
    </source>
</evidence>
<evidence type="ECO:0000256" key="8">
    <source>
        <dbReference type="ARBA" id="ARBA00022845"/>
    </source>
</evidence>
<evidence type="ECO:0000256" key="13">
    <source>
        <dbReference type="PROSITE-ProRule" id="PRU00176"/>
    </source>
</evidence>
<evidence type="ECO:0000256" key="6">
    <source>
        <dbReference type="ARBA" id="ARBA00022737"/>
    </source>
</evidence>
<evidence type="ECO:0000259" key="15">
    <source>
        <dbReference type="PROSITE" id="PS50102"/>
    </source>
</evidence>
<dbReference type="InterPro" id="IPR012677">
    <property type="entry name" value="Nucleotide-bd_a/b_plait_sf"/>
</dbReference>
<evidence type="ECO:0000256" key="7">
    <source>
        <dbReference type="ARBA" id="ARBA00022816"/>
    </source>
</evidence>
<dbReference type="InterPro" id="IPR004088">
    <property type="entry name" value="KH_dom_type_1"/>
</dbReference>
<accession>A0A9L0RC06</accession>
<dbReference type="AlphaFoldDB" id="A0A9L0RC06"/>
<keyword evidence="7" id="KW-0509">mRNA transport</keyword>
<keyword evidence="8" id="KW-0810">Translation regulation</keyword>
<keyword evidence="5" id="KW-0597">Phosphoprotein</keyword>
<protein>
    <recommendedName>
        <fullName evidence="10">Insulin-like growth factor 2 mRNA-binding protein 2</fullName>
    </recommendedName>
    <alternativeName>
        <fullName evidence="11">IGF-II mRNA-binding protein 2</fullName>
    </alternativeName>
    <alternativeName>
        <fullName evidence="12">VICKZ family member 2</fullName>
    </alternativeName>
</protein>
<dbReference type="GO" id="GO:0051028">
    <property type="term" value="P:mRNA transport"/>
    <property type="evidence" value="ECO:0007669"/>
    <property type="project" value="UniProtKB-KW"/>
</dbReference>
<feature type="domain" description="RRM" evidence="15">
    <location>
        <begin position="3"/>
        <end position="76"/>
    </location>
</feature>
<evidence type="ECO:0000313" key="17">
    <source>
        <dbReference type="Proteomes" id="UP000002281"/>
    </source>
</evidence>
<dbReference type="Proteomes" id="UP000002281">
    <property type="component" value="Chromosome 19"/>
</dbReference>
<evidence type="ECO:0000256" key="10">
    <source>
        <dbReference type="ARBA" id="ARBA00071378"/>
    </source>
</evidence>
<dbReference type="GeneTree" id="ENSGT00940000154913"/>
<evidence type="ECO:0000313" key="16">
    <source>
        <dbReference type="Ensembl" id="ENSECAP00000059308.1"/>
    </source>
</evidence>
<dbReference type="Gene3D" id="3.30.310.210">
    <property type="match status" value="1"/>
</dbReference>
<evidence type="ECO:0000256" key="12">
    <source>
        <dbReference type="ARBA" id="ARBA00077518"/>
    </source>
</evidence>
<gene>
    <name evidence="16" type="primary">IGF2BP2</name>
</gene>
<dbReference type="InterPro" id="IPR034843">
    <property type="entry name" value="IGF2BP2_RRM1"/>
</dbReference>
<dbReference type="InterPro" id="IPR000504">
    <property type="entry name" value="RRM_dom"/>
</dbReference>
<dbReference type="GO" id="GO:0000932">
    <property type="term" value="C:P-body"/>
    <property type="evidence" value="ECO:0007669"/>
    <property type="project" value="UniProtKB-SubCell"/>
</dbReference>
<dbReference type="Pfam" id="PF00076">
    <property type="entry name" value="RRM_1"/>
    <property type="match status" value="2"/>
</dbReference>
<sequence length="552" mass="61509">MMNKLYIGNLSPAVTADDLRQLFGDRKLPLAGQVLLKSGYAFVDYPDQNWAIRAIETLSGKVELHGKIMEVDYSVSKKLRSRKIQIRNIPPHLQWEVLDGLLAQYGTVENVEQVNTDTETAVVNVTYTTREEAKTAIEKLSGHQFENYSFKISYIPDEEVSSPPPPQRAQRGDHSSREQGHAPGGSSQARQIDFPLRILVPTQFVGAIIGKEGLTIKNITKQTQSRVDIHRKENSGAAEKPVTIHATPEGTSEACRMILEIMQKEADETKLAEEIPLKILAHNGLVGRLIGKEGRNLKKIEHETGTKITISSLQDLSIYNPERTITVKGTVEACANAEIEIMKKLREAFENDMLAVNTHSGYFSSLYPPHQFSPFPHHHSYPEQEIVNLFIPTQAVGAIIGKKGAHIKQLARFAGASIKASLMSPTKWTDWMRDPRYGGTNGEDTGAFASAGLLQQRETQRGMHMWPSTQRWDWLFDVNSADLWDAEHLPGLTAAVTFHLPLPIRNGGLESSIDLSKATKLKNVRAEIRPGYPISDPVVFFHRSNLSTLTES</sequence>
<dbReference type="Gene3D" id="3.30.1370.10">
    <property type="entry name" value="K Homology domain, type 1"/>
    <property type="match status" value="2"/>
</dbReference>
<reference evidence="16" key="2">
    <citation type="submission" date="2025-08" db="UniProtKB">
        <authorList>
            <consortium name="Ensembl"/>
        </authorList>
    </citation>
    <scope>IDENTIFICATION</scope>
    <source>
        <strain evidence="16">Thoroughbred</strain>
    </source>
</reference>
<dbReference type="PROSITE" id="PS50102">
    <property type="entry name" value="RRM"/>
    <property type="match status" value="2"/>
</dbReference>
<dbReference type="CDD" id="cd22494">
    <property type="entry name" value="KH-I_IGF2BP2_rpt2"/>
    <property type="match status" value="1"/>
</dbReference>
<comment type="similarity">
    <text evidence="3">Belongs to the RRM IMP/VICKZ family.</text>
</comment>
<dbReference type="FunFam" id="3.30.70.330:FF:000099">
    <property type="entry name" value="insulin-like growth factor 2 mRNA-binding protein 3 isoform X1"/>
    <property type="match status" value="1"/>
</dbReference>
<keyword evidence="17" id="KW-1185">Reference proteome</keyword>
<dbReference type="GO" id="GO:0006417">
    <property type="term" value="P:regulation of translation"/>
    <property type="evidence" value="ECO:0007669"/>
    <property type="project" value="UniProtKB-KW"/>
</dbReference>
<dbReference type="CDD" id="cd22491">
    <property type="entry name" value="KH-I_IGF2BP2_rpt1"/>
    <property type="match status" value="1"/>
</dbReference>
<dbReference type="FunFam" id="3.30.1370.10:FF:000027">
    <property type="entry name" value="insulin-like growth factor 2 mRNA-binding protein 3 isoform X1"/>
    <property type="match status" value="1"/>
</dbReference>
<keyword evidence="4" id="KW-0813">Transport</keyword>
<dbReference type="GO" id="GO:0048027">
    <property type="term" value="F:mRNA 5'-UTR binding"/>
    <property type="evidence" value="ECO:0007669"/>
    <property type="project" value="UniProtKB-ARBA"/>
</dbReference>
<evidence type="ECO:0000256" key="11">
    <source>
        <dbReference type="ARBA" id="ARBA00075674"/>
    </source>
</evidence>
<dbReference type="GO" id="GO:0010494">
    <property type="term" value="C:cytoplasmic stress granule"/>
    <property type="evidence" value="ECO:0007669"/>
    <property type="project" value="UniProtKB-SubCell"/>
</dbReference>
<dbReference type="CDD" id="cd12626">
    <property type="entry name" value="RRM1_IGF2BP2"/>
    <property type="match status" value="1"/>
</dbReference>
<dbReference type="GO" id="GO:0003730">
    <property type="term" value="F:mRNA 3'-UTR binding"/>
    <property type="evidence" value="ECO:0007669"/>
    <property type="project" value="UniProtKB-ARBA"/>
</dbReference>
<dbReference type="FunFam" id="3.30.1370.10:FF:000026">
    <property type="entry name" value="Insulin-like growth factor 2 mRNA-binding protein 3"/>
    <property type="match status" value="1"/>
</dbReference>
<evidence type="ECO:0000256" key="9">
    <source>
        <dbReference type="ARBA" id="ARBA00058233"/>
    </source>
</evidence>
<dbReference type="SMART" id="SM00322">
    <property type="entry name" value="KH"/>
    <property type="match status" value="3"/>
</dbReference>
<comment type="subcellular location">
    <subcellularLocation>
        <location evidence="1">Cytoplasm</location>
        <location evidence="1">P-body</location>
    </subcellularLocation>
    <subcellularLocation>
        <location evidence="2">Cytoplasm</location>
        <location evidence="2">Stress granule</location>
    </subcellularLocation>
</comment>
<reference evidence="16 17" key="1">
    <citation type="journal article" date="2009" name="Science">
        <title>Genome sequence, comparative analysis, and population genetics of the domestic horse.</title>
        <authorList>
            <consortium name="Broad Institute Genome Sequencing Platform"/>
            <consortium name="Broad Institute Whole Genome Assembly Team"/>
            <person name="Wade C.M."/>
            <person name="Giulotto E."/>
            <person name="Sigurdsson S."/>
            <person name="Zoli M."/>
            <person name="Gnerre S."/>
            <person name="Imsland F."/>
            <person name="Lear T.L."/>
            <person name="Adelson D.L."/>
            <person name="Bailey E."/>
            <person name="Bellone R.R."/>
            <person name="Bloecker H."/>
            <person name="Distl O."/>
            <person name="Edgar R.C."/>
            <person name="Garber M."/>
            <person name="Leeb T."/>
            <person name="Mauceli E."/>
            <person name="MacLeod J.N."/>
            <person name="Penedo M.C.T."/>
            <person name="Raison J.M."/>
            <person name="Sharpe T."/>
            <person name="Vogel J."/>
            <person name="Andersson L."/>
            <person name="Antczak D.F."/>
            <person name="Biagi T."/>
            <person name="Binns M.M."/>
            <person name="Chowdhary B.P."/>
            <person name="Coleman S.J."/>
            <person name="Della Valle G."/>
            <person name="Fryc S."/>
            <person name="Guerin G."/>
            <person name="Hasegawa T."/>
            <person name="Hill E.W."/>
            <person name="Jurka J."/>
            <person name="Kiialainen A."/>
            <person name="Lindgren G."/>
            <person name="Liu J."/>
            <person name="Magnani E."/>
            <person name="Mickelson J.R."/>
            <person name="Murray J."/>
            <person name="Nergadze S.G."/>
            <person name="Onofrio R."/>
            <person name="Pedroni S."/>
            <person name="Piras M.F."/>
            <person name="Raudsepp T."/>
            <person name="Rocchi M."/>
            <person name="Roeed K.H."/>
            <person name="Ryder O.A."/>
            <person name="Searle S."/>
            <person name="Skow L."/>
            <person name="Swinburne J.E."/>
            <person name="Syvaenen A.C."/>
            <person name="Tozaki T."/>
            <person name="Valberg S.J."/>
            <person name="Vaudin M."/>
            <person name="White J.R."/>
            <person name="Zody M.C."/>
            <person name="Lander E.S."/>
            <person name="Lindblad-Toh K."/>
        </authorList>
    </citation>
    <scope>NUCLEOTIDE SEQUENCE [LARGE SCALE GENOMIC DNA]</scope>
    <source>
        <strain evidence="16 17">Thoroughbred</strain>
    </source>
</reference>
<evidence type="ECO:0000256" key="1">
    <source>
        <dbReference type="ARBA" id="ARBA00004201"/>
    </source>
</evidence>
<keyword evidence="13" id="KW-0694">RNA-binding</keyword>
<evidence type="ECO:0000256" key="14">
    <source>
        <dbReference type="SAM" id="MobiDB-lite"/>
    </source>
</evidence>
<evidence type="ECO:0000256" key="3">
    <source>
        <dbReference type="ARBA" id="ARBA00009094"/>
    </source>
</evidence>
<name>A0A9L0RC06_HORSE</name>
<dbReference type="InterPro" id="IPR004087">
    <property type="entry name" value="KH_dom"/>
</dbReference>
<dbReference type="SMART" id="SM00360">
    <property type="entry name" value="RRM"/>
    <property type="match status" value="2"/>
</dbReference>
<evidence type="ECO:0000256" key="2">
    <source>
        <dbReference type="ARBA" id="ARBA00004210"/>
    </source>
</evidence>
<comment type="function">
    <text evidence="9">RNA-binding factor that recruits target transcripts to cytoplasmic protein-RNA complexes (mRNPs). This transcript 'caging' into mRNPs allows mRNA transport and transient storage. It also modulates the rate and location at which target transcripts encounter the translational apparatus and shields them from endonuclease attacks or microRNA-mediated degradation. Preferentially binds to N6-methyladenosine (m6A)-containing mRNAs and increases their stability. Binds to the 5'-UTR of the insulin-like growth factor 2 (IGF2) mRNAs. Binding is isoform-specific. Binds to beta-actin/ACTB and MYC transcripts. Increases MYC mRNA stability by binding to the coding region instability determinant (CRD) and binding is enhanced by m6A-modification of the CRD.</text>
</comment>
<dbReference type="InterPro" id="IPR036612">
    <property type="entry name" value="KH_dom_type_1_sf"/>
</dbReference>
<dbReference type="FunFam" id="3.30.70.330:FF:000293">
    <property type="entry name" value="insulin-like growth factor 2 mRNA-binding protein 2 isoform X1"/>
    <property type="match status" value="1"/>
</dbReference>
<dbReference type="CDD" id="cd12629">
    <property type="entry name" value="RRM2_IGF2BP2"/>
    <property type="match status" value="1"/>
</dbReference>
<dbReference type="PROSITE" id="PS50084">
    <property type="entry name" value="KH_TYPE_1"/>
    <property type="match status" value="3"/>
</dbReference>
<feature type="region of interest" description="Disordered" evidence="14">
    <location>
        <begin position="156"/>
        <end position="188"/>
    </location>
</feature>
<dbReference type="Ensembl" id="ENSECAT00000109471.1">
    <property type="protein sequence ID" value="ENSECAP00000059308.1"/>
    <property type="gene ID" value="ENSECAG00000020685.4"/>
</dbReference>
<dbReference type="PANTHER" id="PTHR10288">
    <property type="entry name" value="KH DOMAIN CONTAINING RNA BINDING PROTEIN"/>
    <property type="match status" value="1"/>
</dbReference>
<dbReference type="GO" id="GO:0010605">
    <property type="term" value="P:negative regulation of macromolecule metabolic process"/>
    <property type="evidence" value="ECO:0007669"/>
    <property type="project" value="UniProtKB-ARBA"/>
</dbReference>
<feature type="compositionally biased region" description="Basic and acidic residues" evidence="14">
    <location>
        <begin position="170"/>
        <end position="180"/>
    </location>
</feature>
<feature type="domain" description="RRM" evidence="15">
    <location>
        <begin position="82"/>
        <end position="157"/>
    </location>
</feature>
<evidence type="ECO:0000256" key="4">
    <source>
        <dbReference type="ARBA" id="ARBA00022448"/>
    </source>
</evidence>
<dbReference type="SUPFAM" id="SSF54791">
    <property type="entry name" value="Eukaryotic type KH-domain (KH-domain type I)"/>
    <property type="match status" value="3"/>
</dbReference>